<dbReference type="AlphaFoldDB" id="A0A2B6JMS2"/>
<dbReference type="EMBL" id="NUDP01000321">
    <property type="protein sequence ID" value="PEM55480.1"/>
    <property type="molecule type" value="Genomic_DNA"/>
</dbReference>
<proteinExistence type="predicted"/>
<dbReference type="Pfam" id="PF14425">
    <property type="entry name" value="Imm3"/>
    <property type="match status" value="1"/>
</dbReference>
<organism evidence="1 2">
    <name type="scientific">Bacillus pseudomycoides</name>
    <dbReference type="NCBI Taxonomy" id="64104"/>
    <lineage>
        <taxon>Bacteria</taxon>
        <taxon>Bacillati</taxon>
        <taxon>Bacillota</taxon>
        <taxon>Bacilli</taxon>
        <taxon>Bacillales</taxon>
        <taxon>Bacillaceae</taxon>
        <taxon>Bacillus</taxon>
        <taxon>Bacillus cereus group</taxon>
    </lineage>
</organism>
<comment type="caution">
    <text evidence="1">The sequence shown here is derived from an EMBL/GenBank/DDBJ whole genome shotgun (WGS) entry which is preliminary data.</text>
</comment>
<accession>A0A2B6JMS2</accession>
<protein>
    <recommendedName>
        <fullName evidence="3">Immunity protein Imm3</fullName>
    </recommendedName>
</protein>
<evidence type="ECO:0008006" key="3">
    <source>
        <dbReference type="Google" id="ProtNLM"/>
    </source>
</evidence>
<dbReference type="InterPro" id="IPR025678">
    <property type="entry name" value="Imm3"/>
</dbReference>
<name>A0A2B6JMS2_9BACI</name>
<dbReference type="Proteomes" id="UP000219775">
    <property type="component" value="Unassembled WGS sequence"/>
</dbReference>
<evidence type="ECO:0000313" key="2">
    <source>
        <dbReference type="Proteomes" id="UP000219775"/>
    </source>
</evidence>
<dbReference type="RefSeq" id="WP_098129251.1">
    <property type="nucleotide sequence ID" value="NZ_NUDP01000321.1"/>
</dbReference>
<gene>
    <name evidence="1" type="ORF">CN613_30535</name>
</gene>
<reference evidence="1 2" key="1">
    <citation type="submission" date="2017-09" db="EMBL/GenBank/DDBJ databases">
        <title>Large-scale bioinformatics analysis of Bacillus genomes uncovers conserved roles of natural products in bacterial physiology.</title>
        <authorList>
            <consortium name="Agbiome Team Llc"/>
            <person name="Bleich R.M."/>
            <person name="Grubbs K.J."/>
            <person name="Santa Maria K.C."/>
            <person name="Allen S.E."/>
            <person name="Farag S."/>
            <person name="Shank E.A."/>
            <person name="Bowers A."/>
        </authorList>
    </citation>
    <scope>NUCLEOTIDE SEQUENCE [LARGE SCALE GENOMIC DNA]</scope>
    <source>
        <strain evidence="1 2">AFS009893</strain>
    </source>
</reference>
<evidence type="ECO:0000313" key="1">
    <source>
        <dbReference type="EMBL" id="PEM55480.1"/>
    </source>
</evidence>
<sequence length="119" mass="13619">MEDWTYNELFETIQEVYKEFSSQNRGHRHAIARIVDDFNNLGKVENIIADVAMGEILIAHDKVFVGYAEGIKKSLSLFNPQEAEDELTSEEIKDLSRRTNKVIEGLKNAEVDYNPSAEQ</sequence>